<dbReference type="GO" id="GO:0005634">
    <property type="term" value="C:nucleus"/>
    <property type="evidence" value="ECO:0007669"/>
    <property type="project" value="UniProtKB-SubCell"/>
</dbReference>
<organism evidence="9 10">
    <name type="scientific">Coccomyxa viridis</name>
    <dbReference type="NCBI Taxonomy" id="1274662"/>
    <lineage>
        <taxon>Eukaryota</taxon>
        <taxon>Viridiplantae</taxon>
        <taxon>Chlorophyta</taxon>
        <taxon>core chlorophytes</taxon>
        <taxon>Trebouxiophyceae</taxon>
        <taxon>Trebouxiophyceae incertae sedis</taxon>
        <taxon>Coccomyxaceae</taxon>
        <taxon>Coccomyxa</taxon>
    </lineage>
</organism>
<comment type="function">
    <text evidence="5">Required for proper homologous chromosome pairing and efficient cross-over and intragenic recombination during meiosis.</text>
</comment>
<dbReference type="Proteomes" id="UP001314263">
    <property type="component" value="Unassembled WGS sequence"/>
</dbReference>
<evidence type="ECO:0000313" key="9">
    <source>
        <dbReference type="EMBL" id="CAK0760648.1"/>
    </source>
</evidence>
<dbReference type="PIRSF" id="PIRSF026991">
    <property type="entry name" value="Mnd1"/>
    <property type="match status" value="1"/>
</dbReference>
<keyword evidence="3 6" id="KW-0175">Coiled coil</keyword>
<evidence type="ECO:0000256" key="4">
    <source>
        <dbReference type="ARBA" id="ARBA00023242"/>
    </source>
</evidence>
<reference evidence="9 10" key="1">
    <citation type="submission" date="2023-10" db="EMBL/GenBank/DDBJ databases">
        <authorList>
            <person name="Maclean D."/>
            <person name="Macfadyen A."/>
        </authorList>
    </citation>
    <scope>NUCLEOTIDE SEQUENCE [LARGE SCALE GENOMIC DNA]</scope>
</reference>
<comment type="similarity">
    <text evidence="2 5">Belongs to the MND1 family.</text>
</comment>
<evidence type="ECO:0000313" key="10">
    <source>
        <dbReference type="Proteomes" id="UP001314263"/>
    </source>
</evidence>
<dbReference type="Pfam" id="PF03962">
    <property type="entry name" value="Mnd1"/>
    <property type="match status" value="1"/>
</dbReference>
<dbReference type="GO" id="GO:0003690">
    <property type="term" value="F:double-stranded DNA binding"/>
    <property type="evidence" value="ECO:0007669"/>
    <property type="project" value="InterPro"/>
</dbReference>
<feature type="coiled-coil region" evidence="6">
    <location>
        <begin position="78"/>
        <end position="146"/>
    </location>
</feature>
<sequence length="207" mass="23371">MSKKKGLSIEEKKGKVLEIFHESKDVYVLKDLEKLAPKRGVVLQSVKEVVQALVDDDLVHQDKIGASNFFWSFPSEAAVKLKTEAKRKEQQLADLEKQDQDLAASIAQSKMGKEDSEDRTAQLGEMEQLQEALGRAQKEVAQYADSDPTRVEAMRVATEIAKSAANRWLDNTWSLESWCKKKFVGMEDSLGNFFKENGLTDDIDYII</sequence>
<name>A0AAV1I137_9CHLO</name>
<dbReference type="InterPro" id="IPR005647">
    <property type="entry name" value="Mnd1"/>
</dbReference>
<feature type="domain" description="Leucine zipper with capping helix" evidence="8">
    <location>
        <begin position="151"/>
        <end position="206"/>
    </location>
</feature>
<keyword evidence="4 5" id="KW-0539">Nucleus</keyword>
<gene>
    <name evidence="9" type="ORF">CVIRNUC_002788</name>
</gene>
<dbReference type="AlphaFoldDB" id="A0AAV1I137"/>
<dbReference type="InterPro" id="IPR040661">
    <property type="entry name" value="LZ3wCH"/>
</dbReference>
<dbReference type="Pfam" id="PF18517">
    <property type="entry name" value="LZ3wCH"/>
    <property type="match status" value="1"/>
</dbReference>
<dbReference type="InterPro" id="IPR040453">
    <property type="entry name" value="Mnd1_HTH"/>
</dbReference>
<dbReference type="EMBL" id="CAUYUE010000004">
    <property type="protein sequence ID" value="CAK0760648.1"/>
    <property type="molecule type" value="Genomic_DNA"/>
</dbReference>
<evidence type="ECO:0000256" key="3">
    <source>
        <dbReference type="ARBA" id="ARBA00023054"/>
    </source>
</evidence>
<evidence type="ECO:0000259" key="8">
    <source>
        <dbReference type="Pfam" id="PF18517"/>
    </source>
</evidence>
<comment type="subcellular location">
    <subcellularLocation>
        <location evidence="1 5">Nucleus</location>
    </subcellularLocation>
</comment>
<evidence type="ECO:0000256" key="1">
    <source>
        <dbReference type="ARBA" id="ARBA00004123"/>
    </source>
</evidence>
<evidence type="ECO:0000259" key="7">
    <source>
        <dbReference type="Pfam" id="PF03962"/>
    </source>
</evidence>
<comment type="caution">
    <text evidence="9">The sequence shown here is derived from an EMBL/GenBank/DDBJ whole genome shotgun (WGS) entry which is preliminary data.</text>
</comment>
<keyword evidence="10" id="KW-1185">Reference proteome</keyword>
<evidence type="ECO:0000256" key="2">
    <source>
        <dbReference type="ARBA" id="ARBA00005981"/>
    </source>
</evidence>
<dbReference type="GO" id="GO:0007131">
    <property type="term" value="P:reciprocal meiotic recombination"/>
    <property type="evidence" value="ECO:0007669"/>
    <property type="project" value="InterPro"/>
</dbReference>
<proteinExistence type="inferred from homology"/>
<feature type="domain" description="Mnd1 HTH" evidence="7">
    <location>
        <begin position="16"/>
        <end position="74"/>
    </location>
</feature>
<evidence type="ECO:0000256" key="5">
    <source>
        <dbReference type="PIRNR" id="PIRNR026991"/>
    </source>
</evidence>
<accession>A0AAV1I137</accession>
<protein>
    <recommendedName>
        <fullName evidence="5">Meiotic nuclear division protein 1 homolog</fullName>
    </recommendedName>
</protein>
<evidence type="ECO:0000256" key="6">
    <source>
        <dbReference type="SAM" id="Coils"/>
    </source>
</evidence>